<dbReference type="InterPro" id="IPR007206">
    <property type="entry name" value="Protein_HGH1_C"/>
</dbReference>
<gene>
    <name evidence="6" type="ORF">EIP91_003143</name>
</gene>
<dbReference type="PANTHER" id="PTHR13387:SF9">
    <property type="entry name" value="PROTEIN HGH1 HOMOLOG"/>
    <property type="match status" value="1"/>
</dbReference>
<sequence length="435" mass="47638">MAEMKELLQFLRDKNPAVRQIALENLLPCTPKESPNRHIFFDGLSSGGLQGATDNDAVRSLKLLCRDQLAVAHDAFRALVNLSDNGMLVTSLSENVFLTFLVSYILNPQSTLADLASMLLSNMTASATVCAALLSLNISVIPDEKSSSYYAVDSRSGTCMPPHPYPSGEPKPVLALPLLIEAFSKTTVPEGSEKAQPVRKGDLHFLSSVFANISATPAGRMFFVTPRPANPLQTDGPLEYPLSKLLAFTEHPDLIRRGGIASTLKNCAFQVHAHKALLSPESDMVAVPPSTVEAPGMDILPYVLLPLAGPEEFDLEDQELLPEALQFLPATKTREADQSLRLMHVETMLLLCTTYWGREYLRAHGVYQIVRALHEDEKVEKVAEHIERLVNFLKRNEGPDTKDDDASTIAAAVAGPAGAQPQEEDDDEDMRIEEI</sequence>
<dbReference type="InterPro" id="IPR011989">
    <property type="entry name" value="ARM-like"/>
</dbReference>
<evidence type="ECO:0000256" key="1">
    <source>
        <dbReference type="ARBA" id="ARBA00006712"/>
    </source>
</evidence>
<comment type="similarity">
    <text evidence="1">Belongs to the HGH1 family.</text>
</comment>
<dbReference type="Pfam" id="PF04064">
    <property type="entry name" value="DUF384"/>
    <property type="match status" value="1"/>
</dbReference>
<dbReference type="Gene3D" id="1.25.10.10">
    <property type="entry name" value="Leucine-rich Repeat Variant"/>
    <property type="match status" value="1"/>
</dbReference>
<dbReference type="AlphaFoldDB" id="A0A4R0RS83"/>
<feature type="domain" description="Protein HGH1 N-terminal" evidence="4">
    <location>
        <begin position="104"/>
        <end position="341"/>
    </location>
</feature>
<dbReference type="SUPFAM" id="SSF48371">
    <property type="entry name" value="ARM repeat"/>
    <property type="match status" value="1"/>
</dbReference>
<name>A0A4R0RS83_9APHY</name>
<evidence type="ECO:0000259" key="5">
    <source>
        <dbReference type="Pfam" id="PF04064"/>
    </source>
</evidence>
<dbReference type="EMBL" id="RWJN01000002">
    <property type="protein sequence ID" value="TCD71800.1"/>
    <property type="molecule type" value="Genomic_DNA"/>
</dbReference>
<protein>
    <recommendedName>
        <fullName evidence="2">Protein HGH1 homolog</fullName>
    </recommendedName>
</protein>
<feature type="compositionally biased region" description="Basic and acidic residues" evidence="3">
    <location>
        <begin position="396"/>
        <end position="405"/>
    </location>
</feature>
<evidence type="ECO:0000313" key="7">
    <source>
        <dbReference type="Proteomes" id="UP000292702"/>
    </source>
</evidence>
<feature type="compositionally biased region" description="Low complexity" evidence="3">
    <location>
        <begin position="410"/>
        <end position="421"/>
    </location>
</feature>
<comment type="caution">
    <text evidence="6">The sequence shown here is derived from an EMBL/GenBank/DDBJ whole genome shotgun (WGS) entry which is preliminary data.</text>
</comment>
<feature type="region of interest" description="Disordered" evidence="3">
    <location>
        <begin position="396"/>
        <end position="435"/>
    </location>
</feature>
<dbReference type="InterPro" id="IPR016024">
    <property type="entry name" value="ARM-type_fold"/>
</dbReference>
<dbReference type="PANTHER" id="PTHR13387">
    <property type="entry name" value="PROTEIN HGH1 HOMOLOG"/>
    <property type="match status" value="1"/>
</dbReference>
<proteinExistence type="inferred from homology"/>
<dbReference type="Pfam" id="PF04063">
    <property type="entry name" value="DUF383"/>
    <property type="match status" value="1"/>
</dbReference>
<feature type="compositionally biased region" description="Acidic residues" evidence="3">
    <location>
        <begin position="422"/>
        <end position="435"/>
    </location>
</feature>
<keyword evidence="7" id="KW-1185">Reference proteome</keyword>
<evidence type="ECO:0000259" key="4">
    <source>
        <dbReference type="Pfam" id="PF04063"/>
    </source>
</evidence>
<dbReference type="STRING" id="92696.A0A4R0RS83"/>
<dbReference type="InterPro" id="IPR039717">
    <property type="entry name" value="Hgh1"/>
</dbReference>
<evidence type="ECO:0000256" key="3">
    <source>
        <dbReference type="SAM" id="MobiDB-lite"/>
    </source>
</evidence>
<accession>A0A4R0RS83</accession>
<dbReference type="Proteomes" id="UP000292702">
    <property type="component" value="Unassembled WGS sequence"/>
</dbReference>
<organism evidence="6 7">
    <name type="scientific">Steccherinum ochraceum</name>
    <dbReference type="NCBI Taxonomy" id="92696"/>
    <lineage>
        <taxon>Eukaryota</taxon>
        <taxon>Fungi</taxon>
        <taxon>Dikarya</taxon>
        <taxon>Basidiomycota</taxon>
        <taxon>Agaricomycotina</taxon>
        <taxon>Agaricomycetes</taxon>
        <taxon>Polyporales</taxon>
        <taxon>Steccherinaceae</taxon>
        <taxon>Steccherinum</taxon>
    </lineage>
</organism>
<dbReference type="OrthoDB" id="338814at2759"/>
<evidence type="ECO:0000256" key="2">
    <source>
        <dbReference type="ARBA" id="ARBA00014076"/>
    </source>
</evidence>
<evidence type="ECO:0000313" key="6">
    <source>
        <dbReference type="EMBL" id="TCD71800.1"/>
    </source>
</evidence>
<feature type="domain" description="Protein HGH1 C-terminal" evidence="5">
    <location>
        <begin position="347"/>
        <end position="400"/>
    </location>
</feature>
<dbReference type="InterPro" id="IPR007205">
    <property type="entry name" value="Protein_HGH1_N"/>
</dbReference>
<reference evidence="6 7" key="1">
    <citation type="submission" date="2018-11" db="EMBL/GenBank/DDBJ databases">
        <title>Genome assembly of Steccherinum ochraceum LE-BIN_3174, the white-rot fungus of the Steccherinaceae family (The Residual Polyporoid clade, Polyporales, Basidiomycota).</title>
        <authorList>
            <person name="Fedorova T.V."/>
            <person name="Glazunova O.A."/>
            <person name="Landesman E.O."/>
            <person name="Moiseenko K.V."/>
            <person name="Psurtseva N.V."/>
            <person name="Savinova O.S."/>
            <person name="Shakhova N.V."/>
            <person name="Tyazhelova T.V."/>
            <person name="Vasina D.V."/>
        </authorList>
    </citation>
    <scope>NUCLEOTIDE SEQUENCE [LARGE SCALE GENOMIC DNA]</scope>
    <source>
        <strain evidence="6 7">LE-BIN_3174</strain>
    </source>
</reference>